<keyword evidence="3 6" id="KW-0812">Transmembrane</keyword>
<dbReference type="PANTHER" id="PTHR47891:SF1">
    <property type="entry name" value="CORA-MAGNESIUM AND COBALT TRANSPORTER"/>
    <property type="match status" value="1"/>
</dbReference>
<evidence type="ECO:0000256" key="3">
    <source>
        <dbReference type="ARBA" id="ARBA00022692"/>
    </source>
</evidence>
<dbReference type="PANTHER" id="PTHR47891">
    <property type="entry name" value="TRANSPORTER-RELATED"/>
    <property type="match status" value="1"/>
</dbReference>
<protein>
    <submittedName>
        <fullName evidence="7">Magnesium transporter CorA family protein</fullName>
    </submittedName>
</protein>
<comment type="similarity">
    <text evidence="2">Belongs to the CorA metal ion transporter (MIT) (TC 1.A.35) family.</text>
</comment>
<feature type="transmembrane region" description="Helical" evidence="6">
    <location>
        <begin position="247"/>
        <end position="266"/>
    </location>
</feature>
<keyword evidence="5 6" id="KW-0472">Membrane</keyword>
<sequence>MIETVKKFKKFTWYHVSNLTTEDNQILVDEHHLTNEIVGYAVDHNEAVRMEYDDAADESLMVIDVISYRDDIVETRPIGILFAHGDLYTFSHSVTDYVQAVILDPKNRQRRGDDSEISAIDFIMTGLYSLMTRYVDQVTEINRKRRVIQSQLGHHKRTTKQMNDLLRLQTQMIYIQNSLANNQVMLNAFKQDFKSKIAHFEIEHIDDVRVEVGQAEHMADLAMAVINSVSDAYGNLSNRDLNWTMKVLTVYSIVLTVPTIVSGFYGENVKWLPYAATQDGWWITLVITLILMALVSLILALSGFFRK</sequence>
<dbReference type="InterPro" id="IPR045861">
    <property type="entry name" value="CorA_cytoplasmic_dom"/>
</dbReference>
<accession>A0ABX5SMZ4</accession>
<name>A0ABX5SMZ4_9LACO</name>
<gene>
    <name evidence="7" type="ORF">EW139_09985</name>
</gene>
<dbReference type="Pfam" id="PF01544">
    <property type="entry name" value="CorA"/>
    <property type="match status" value="1"/>
</dbReference>
<dbReference type="CDD" id="cd12827">
    <property type="entry name" value="EcCorA_ZntB-like_u2"/>
    <property type="match status" value="1"/>
</dbReference>
<dbReference type="InterPro" id="IPR047199">
    <property type="entry name" value="CorA-like"/>
</dbReference>
<dbReference type="Proteomes" id="UP000295756">
    <property type="component" value="Chromosome"/>
</dbReference>
<organism evidence="7 8">
    <name type="scientific">Leuconostoc kimchii</name>
    <dbReference type="NCBI Taxonomy" id="136609"/>
    <lineage>
        <taxon>Bacteria</taxon>
        <taxon>Bacillati</taxon>
        <taxon>Bacillota</taxon>
        <taxon>Bacilli</taxon>
        <taxon>Lactobacillales</taxon>
        <taxon>Lactobacillaceae</taxon>
        <taxon>Leuconostoc</taxon>
    </lineage>
</organism>
<dbReference type="InterPro" id="IPR045863">
    <property type="entry name" value="CorA_TM1_TM2"/>
</dbReference>
<keyword evidence="4 6" id="KW-1133">Transmembrane helix</keyword>
<evidence type="ECO:0000256" key="1">
    <source>
        <dbReference type="ARBA" id="ARBA00004141"/>
    </source>
</evidence>
<reference evidence="7 8" key="1">
    <citation type="submission" date="2019-03" db="EMBL/GenBank/DDBJ databases">
        <title>Complete Genome Sequence of Leuconostoc kimchii strain NKJ218 Isolated from Homemade Kimchi.</title>
        <authorList>
            <person name="Jung J.Y."/>
            <person name="Jin H.M."/>
            <person name="Jung J.-W."/>
            <person name="Lee S.-Y."/>
            <person name="Ryu B.-G."/>
            <person name="Han S.-S."/>
            <person name="Kang H.K."/>
            <person name="Choi H.W."/>
            <person name="Chung E.J."/>
            <person name="Choi K.-M."/>
        </authorList>
    </citation>
    <scope>NUCLEOTIDE SEQUENCE [LARGE SCALE GENOMIC DNA]</scope>
    <source>
        <strain evidence="7 8">NKJ218</strain>
    </source>
</reference>
<evidence type="ECO:0000313" key="8">
    <source>
        <dbReference type="Proteomes" id="UP000295756"/>
    </source>
</evidence>
<evidence type="ECO:0000256" key="2">
    <source>
        <dbReference type="ARBA" id="ARBA00009765"/>
    </source>
</evidence>
<evidence type="ECO:0000256" key="5">
    <source>
        <dbReference type="ARBA" id="ARBA00023136"/>
    </source>
</evidence>
<evidence type="ECO:0000313" key="7">
    <source>
        <dbReference type="EMBL" id="QBR48408.1"/>
    </source>
</evidence>
<evidence type="ECO:0000256" key="6">
    <source>
        <dbReference type="SAM" id="Phobius"/>
    </source>
</evidence>
<dbReference type="SUPFAM" id="SSF144083">
    <property type="entry name" value="Magnesium transport protein CorA, transmembrane region"/>
    <property type="match status" value="1"/>
</dbReference>
<proteinExistence type="inferred from homology"/>
<dbReference type="RefSeq" id="WP_013102743.1">
    <property type="nucleotide sequence ID" value="NZ_CP037939.1"/>
</dbReference>
<dbReference type="EMBL" id="CP037939">
    <property type="protein sequence ID" value="QBR48408.1"/>
    <property type="molecule type" value="Genomic_DNA"/>
</dbReference>
<keyword evidence="8" id="KW-1185">Reference proteome</keyword>
<comment type="subcellular location">
    <subcellularLocation>
        <location evidence="1">Membrane</location>
        <topology evidence="1">Multi-pass membrane protein</topology>
    </subcellularLocation>
</comment>
<dbReference type="SUPFAM" id="SSF143865">
    <property type="entry name" value="CorA soluble domain-like"/>
    <property type="match status" value="1"/>
</dbReference>
<dbReference type="Gene3D" id="3.30.460.20">
    <property type="entry name" value="CorA soluble domain-like"/>
    <property type="match status" value="1"/>
</dbReference>
<dbReference type="Gene3D" id="1.20.58.340">
    <property type="entry name" value="Magnesium transport protein CorA, transmembrane region"/>
    <property type="match status" value="2"/>
</dbReference>
<dbReference type="InterPro" id="IPR002523">
    <property type="entry name" value="MgTranspt_CorA/ZnTranspt_ZntB"/>
</dbReference>
<feature type="transmembrane region" description="Helical" evidence="6">
    <location>
        <begin position="281"/>
        <end position="305"/>
    </location>
</feature>
<evidence type="ECO:0000256" key="4">
    <source>
        <dbReference type="ARBA" id="ARBA00022989"/>
    </source>
</evidence>